<name>A0A1I0GA81_9FIRM</name>
<dbReference type="AlphaFoldDB" id="A0A1I0GA81"/>
<gene>
    <name evidence="1" type="ORF">SAMN04489758_1271</name>
</gene>
<dbReference type="Proteomes" id="UP000198558">
    <property type="component" value="Unassembled WGS sequence"/>
</dbReference>
<keyword evidence="2" id="KW-1185">Reference proteome</keyword>
<dbReference type="RefSeq" id="WP_092354981.1">
    <property type="nucleotide sequence ID" value="NZ_FOIN01000027.1"/>
</dbReference>
<protein>
    <recommendedName>
        <fullName evidence="3">Nucleic-acid-binding protein containing Zn-ribbon domain</fullName>
    </recommendedName>
</protein>
<sequence length="68" mass="7428">MRKCHRCNTEMIEEYGLKISSINAGVASVMLSKGQGVFTSELGKIKAAVCSKCGEVSLYTENKKILDK</sequence>
<evidence type="ECO:0000313" key="2">
    <source>
        <dbReference type="Proteomes" id="UP000198558"/>
    </source>
</evidence>
<dbReference type="OrthoDB" id="1644422at2"/>
<organism evidence="1 2">
    <name type="scientific">Thomasclavelia cocleata</name>
    <dbReference type="NCBI Taxonomy" id="69824"/>
    <lineage>
        <taxon>Bacteria</taxon>
        <taxon>Bacillati</taxon>
        <taxon>Bacillota</taxon>
        <taxon>Erysipelotrichia</taxon>
        <taxon>Erysipelotrichales</taxon>
        <taxon>Coprobacillaceae</taxon>
        <taxon>Thomasclavelia</taxon>
    </lineage>
</organism>
<accession>A0A1I0GA81</accession>
<proteinExistence type="predicted"/>
<evidence type="ECO:0000313" key="1">
    <source>
        <dbReference type="EMBL" id="SET67004.1"/>
    </source>
</evidence>
<dbReference type="EMBL" id="FOIN01000027">
    <property type="protein sequence ID" value="SET67004.1"/>
    <property type="molecule type" value="Genomic_DNA"/>
</dbReference>
<reference evidence="2" key="1">
    <citation type="submission" date="2016-10" db="EMBL/GenBank/DDBJ databases">
        <authorList>
            <person name="Varghese N."/>
            <person name="Submissions S."/>
        </authorList>
    </citation>
    <scope>NUCLEOTIDE SEQUENCE [LARGE SCALE GENOMIC DNA]</scope>
    <source>
        <strain evidence="2">DSM 1551</strain>
    </source>
</reference>
<dbReference type="GeneID" id="78288908"/>
<evidence type="ECO:0008006" key="3">
    <source>
        <dbReference type="Google" id="ProtNLM"/>
    </source>
</evidence>